<evidence type="ECO:0000313" key="3">
    <source>
        <dbReference type="WBParaSite" id="EN70_381"/>
    </source>
</evidence>
<evidence type="ECO:0000259" key="1">
    <source>
        <dbReference type="Pfam" id="PF05585"/>
    </source>
</evidence>
<accession>A0A1I7VLD1</accession>
<evidence type="ECO:0000313" key="2">
    <source>
        <dbReference type="Proteomes" id="UP000095285"/>
    </source>
</evidence>
<reference evidence="3" key="2">
    <citation type="submission" date="2016-11" db="UniProtKB">
        <authorList>
            <consortium name="WormBaseParasite"/>
        </authorList>
    </citation>
    <scope>IDENTIFICATION</scope>
</reference>
<dbReference type="AlphaFoldDB" id="A0A1I7VLD1"/>
<feature type="domain" description="DUF1758" evidence="1">
    <location>
        <begin position="4"/>
        <end position="131"/>
    </location>
</feature>
<dbReference type="InterPro" id="IPR008737">
    <property type="entry name" value="DUF1758"/>
</dbReference>
<dbReference type="Pfam" id="PF05585">
    <property type="entry name" value="DUF1758"/>
    <property type="match status" value="1"/>
</dbReference>
<sequence length="134" mass="15715">MATVFNAERTECNEEVPVLFDIDSQLDFVVRELANRLKLEEVELKELKVSTFGARYYMILLTIKTLIGIKSENKGPIFCEVNVVDYLMDELQVVDIPCAMRKNYQLEGLTFYRRKPDILIEADYFFKFTQVEKI</sequence>
<reference evidence="2" key="1">
    <citation type="submission" date="2012-04" db="EMBL/GenBank/DDBJ databases">
        <title>The Genome Sequence of Loa loa.</title>
        <authorList>
            <consortium name="The Broad Institute Genome Sequencing Platform"/>
            <consortium name="Broad Institute Genome Sequencing Center for Infectious Disease"/>
            <person name="Nutman T.B."/>
            <person name="Fink D.L."/>
            <person name="Russ C."/>
            <person name="Young S."/>
            <person name="Zeng Q."/>
            <person name="Gargeya S."/>
            <person name="Alvarado L."/>
            <person name="Berlin A."/>
            <person name="Chapman S.B."/>
            <person name="Chen Z."/>
            <person name="Freedman E."/>
            <person name="Gellesch M."/>
            <person name="Goldberg J."/>
            <person name="Griggs A."/>
            <person name="Gujja S."/>
            <person name="Heilman E.R."/>
            <person name="Heiman D."/>
            <person name="Howarth C."/>
            <person name="Mehta T."/>
            <person name="Neiman D."/>
            <person name="Pearson M."/>
            <person name="Roberts A."/>
            <person name="Saif S."/>
            <person name="Shea T."/>
            <person name="Shenoy N."/>
            <person name="Sisk P."/>
            <person name="Stolte C."/>
            <person name="Sykes S."/>
            <person name="White J."/>
            <person name="Yandava C."/>
            <person name="Haas B."/>
            <person name="Henn M.R."/>
            <person name="Nusbaum C."/>
            <person name="Birren B."/>
        </authorList>
    </citation>
    <scope>NUCLEOTIDE SEQUENCE [LARGE SCALE GENOMIC DNA]</scope>
</reference>
<keyword evidence="2" id="KW-1185">Reference proteome</keyword>
<organism evidence="2 3">
    <name type="scientific">Loa loa</name>
    <name type="common">Eye worm</name>
    <name type="synonym">Filaria loa</name>
    <dbReference type="NCBI Taxonomy" id="7209"/>
    <lineage>
        <taxon>Eukaryota</taxon>
        <taxon>Metazoa</taxon>
        <taxon>Ecdysozoa</taxon>
        <taxon>Nematoda</taxon>
        <taxon>Chromadorea</taxon>
        <taxon>Rhabditida</taxon>
        <taxon>Spirurina</taxon>
        <taxon>Spiruromorpha</taxon>
        <taxon>Filarioidea</taxon>
        <taxon>Onchocercidae</taxon>
        <taxon>Loa</taxon>
    </lineage>
</organism>
<name>A0A1I7VLD1_LOALO</name>
<protein>
    <submittedName>
        <fullName evidence="3">DUF1758 domain-containing protein</fullName>
    </submittedName>
</protein>
<dbReference type="Proteomes" id="UP000095285">
    <property type="component" value="Unassembled WGS sequence"/>
</dbReference>
<dbReference type="WBParaSite" id="EN70_381">
    <property type="protein sequence ID" value="EN70_381"/>
    <property type="gene ID" value="EN70_381"/>
</dbReference>
<proteinExistence type="predicted"/>